<dbReference type="EMBL" id="FQUU01000009">
    <property type="protein sequence ID" value="SHF35335.1"/>
    <property type="molecule type" value="Genomic_DNA"/>
</dbReference>
<dbReference type="Proteomes" id="UP000184048">
    <property type="component" value="Unassembled WGS sequence"/>
</dbReference>
<dbReference type="GO" id="GO:0016810">
    <property type="term" value="F:hydrolase activity, acting on carbon-nitrogen (but not peptide) bonds"/>
    <property type="evidence" value="ECO:0007669"/>
    <property type="project" value="InterPro"/>
</dbReference>
<name>A0A1M5AYN0_9BACT</name>
<dbReference type="GO" id="GO:0005975">
    <property type="term" value="P:carbohydrate metabolic process"/>
    <property type="evidence" value="ECO:0007669"/>
    <property type="project" value="InterPro"/>
</dbReference>
<dbReference type="SUPFAM" id="SSF88713">
    <property type="entry name" value="Glycoside hydrolase/deacetylase"/>
    <property type="match status" value="1"/>
</dbReference>
<proteinExistence type="predicted"/>
<evidence type="ECO:0000313" key="4">
    <source>
        <dbReference type="EMBL" id="SHF35335.1"/>
    </source>
</evidence>
<dbReference type="PROSITE" id="PS51677">
    <property type="entry name" value="NODB"/>
    <property type="match status" value="1"/>
</dbReference>
<dbReference type="PANTHER" id="PTHR10587">
    <property type="entry name" value="GLYCOSYL TRANSFERASE-RELATED"/>
    <property type="match status" value="1"/>
</dbReference>
<organism evidence="4 5">
    <name type="scientific">Flavisolibacter ginsengisoli DSM 18119</name>
    <dbReference type="NCBI Taxonomy" id="1121884"/>
    <lineage>
        <taxon>Bacteria</taxon>
        <taxon>Pseudomonadati</taxon>
        <taxon>Bacteroidota</taxon>
        <taxon>Chitinophagia</taxon>
        <taxon>Chitinophagales</taxon>
        <taxon>Chitinophagaceae</taxon>
        <taxon>Flavisolibacter</taxon>
    </lineage>
</organism>
<evidence type="ECO:0000259" key="3">
    <source>
        <dbReference type="PROSITE" id="PS51677"/>
    </source>
</evidence>
<dbReference type="PANTHER" id="PTHR10587:SF133">
    <property type="entry name" value="CHITIN DEACETYLASE 1-RELATED"/>
    <property type="match status" value="1"/>
</dbReference>
<dbReference type="Gene3D" id="3.20.20.370">
    <property type="entry name" value="Glycoside hydrolase/deacetylase"/>
    <property type="match status" value="1"/>
</dbReference>
<evidence type="ECO:0000256" key="2">
    <source>
        <dbReference type="ARBA" id="ARBA00022801"/>
    </source>
</evidence>
<keyword evidence="2" id="KW-0378">Hydrolase</keyword>
<evidence type="ECO:0000313" key="5">
    <source>
        <dbReference type="Proteomes" id="UP000184048"/>
    </source>
</evidence>
<dbReference type="CDD" id="cd10917">
    <property type="entry name" value="CE4_NodB_like_6s_7s"/>
    <property type="match status" value="1"/>
</dbReference>
<dbReference type="InterPro" id="IPR050248">
    <property type="entry name" value="Polysacc_deacetylase_ArnD"/>
</dbReference>
<dbReference type="InterPro" id="IPR002509">
    <property type="entry name" value="NODB_dom"/>
</dbReference>
<gene>
    <name evidence="4" type="ORF">SAMN02745131_02410</name>
</gene>
<keyword evidence="1" id="KW-0479">Metal-binding</keyword>
<dbReference type="GO" id="GO:0016020">
    <property type="term" value="C:membrane"/>
    <property type="evidence" value="ECO:0007669"/>
    <property type="project" value="TreeGrafter"/>
</dbReference>
<dbReference type="STRING" id="1121884.SAMN02745131_02410"/>
<feature type="domain" description="NodB homology" evidence="3">
    <location>
        <begin position="28"/>
        <end position="112"/>
    </location>
</feature>
<accession>A0A1M5AYN0</accession>
<dbReference type="InterPro" id="IPR011330">
    <property type="entry name" value="Glyco_hydro/deAcase_b/a-brl"/>
</dbReference>
<dbReference type="RefSeq" id="WP_072835575.1">
    <property type="nucleotide sequence ID" value="NZ_FQUU01000009.1"/>
</dbReference>
<dbReference type="AlphaFoldDB" id="A0A1M5AYN0"/>
<reference evidence="4 5" key="1">
    <citation type="submission" date="2016-11" db="EMBL/GenBank/DDBJ databases">
        <authorList>
            <person name="Jaros S."/>
            <person name="Januszkiewicz K."/>
            <person name="Wedrychowicz H."/>
        </authorList>
    </citation>
    <scope>NUCLEOTIDE SEQUENCE [LARGE SCALE GENOMIC DNA]</scope>
    <source>
        <strain evidence="4 5">DSM 18119</strain>
    </source>
</reference>
<dbReference type="Pfam" id="PF01522">
    <property type="entry name" value="Polysacc_deac_1"/>
    <property type="match status" value="1"/>
</dbReference>
<sequence>MHRYFIKTPWLARVLFPSFLWRVNTKQKEVYLTFDDGPHEVVTPWVLDQLKQYNARATFFCIGKNVVAHPDIYDRILAEGHAVGNHTHNHMNGWKVTTQEYIGDVSKASKFIHSNLFRPPYGKIKLSQSRQISSAMHLQKARIVMWDVLSADFDLSISAEQCLQNVLQHYTQGSVIVFHDSEKAFTHLKYTLPLVLKHLHSRGYTCRNIEYVR</sequence>
<evidence type="ECO:0000256" key="1">
    <source>
        <dbReference type="ARBA" id="ARBA00022723"/>
    </source>
</evidence>
<keyword evidence="5" id="KW-1185">Reference proteome</keyword>
<dbReference type="OrthoDB" id="9812065at2"/>
<protein>
    <submittedName>
        <fullName evidence="4">Peptidoglycan/xylan/chitin deacetylase, PgdA/CDA1 family</fullName>
    </submittedName>
</protein>
<dbReference type="GO" id="GO:0046872">
    <property type="term" value="F:metal ion binding"/>
    <property type="evidence" value="ECO:0007669"/>
    <property type="project" value="UniProtKB-KW"/>
</dbReference>